<gene>
    <name evidence="13" type="ORF">A2519_03930</name>
</gene>
<evidence type="ECO:0000256" key="8">
    <source>
        <dbReference type="ARBA" id="ARBA00031306"/>
    </source>
</evidence>
<keyword evidence="12" id="KW-1003">Cell membrane</keyword>
<evidence type="ECO:0000256" key="4">
    <source>
        <dbReference type="ARBA" id="ARBA00022679"/>
    </source>
</evidence>
<feature type="binding site" evidence="11">
    <location>
        <position position="289"/>
    </location>
    <ligand>
        <name>Mg(2+)</name>
        <dbReference type="ChEBI" id="CHEBI:18420"/>
    </ligand>
</feature>
<protein>
    <recommendedName>
        <fullName evidence="2 10">FAD:protein FMN transferase</fullName>
        <ecNumber evidence="1 10">2.7.1.180</ecNumber>
    </recommendedName>
    <alternativeName>
        <fullName evidence="8 10">Flavin transferase</fullName>
    </alternativeName>
</protein>
<dbReference type="EC" id="2.7.1.180" evidence="1 10"/>
<evidence type="ECO:0000256" key="7">
    <source>
        <dbReference type="ARBA" id="ARBA00022842"/>
    </source>
</evidence>
<dbReference type="Gene3D" id="3.10.520.10">
    <property type="entry name" value="ApbE-like domains"/>
    <property type="match status" value="1"/>
</dbReference>
<reference evidence="13 14" key="1">
    <citation type="journal article" date="2016" name="Nat. Commun.">
        <title>Thousands of microbial genomes shed light on interconnected biogeochemical processes in an aquifer system.</title>
        <authorList>
            <person name="Anantharaman K."/>
            <person name="Brown C.T."/>
            <person name="Hug L.A."/>
            <person name="Sharon I."/>
            <person name="Castelle C.J."/>
            <person name="Probst A.J."/>
            <person name="Thomas B.C."/>
            <person name="Singh A."/>
            <person name="Wilkins M.J."/>
            <person name="Karaoz U."/>
            <person name="Brodie E.L."/>
            <person name="Williams K.H."/>
            <person name="Hubbard S.S."/>
            <person name="Banfield J.F."/>
        </authorList>
    </citation>
    <scope>NUCLEOTIDE SEQUENCE [LARGE SCALE GENOMIC DNA]</scope>
</reference>
<evidence type="ECO:0000256" key="10">
    <source>
        <dbReference type="PIRNR" id="PIRNR006268"/>
    </source>
</evidence>
<keyword evidence="3 10" id="KW-0285">Flavoprotein</keyword>
<evidence type="ECO:0000313" key="13">
    <source>
        <dbReference type="EMBL" id="OGK05709.1"/>
    </source>
</evidence>
<keyword evidence="4 10" id="KW-0808">Transferase</keyword>
<evidence type="ECO:0000256" key="2">
    <source>
        <dbReference type="ARBA" id="ARBA00016337"/>
    </source>
</evidence>
<dbReference type="AlphaFoldDB" id="A0A1F7FG73"/>
<comment type="cofactor">
    <cofactor evidence="11">
        <name>Mg(2+)</name>
        <dbReference type="ChEBI" id="CHEBI:18420"/>
    </cofactor>
    <cofactor evidence="11">
        <name>Mn(2+)</name>
        <dbReference type="ChEBI" id="CHEBI:29035"/>
    </cofactor>
    <text evidence="11">Magnesium. Can also use manganese.</text>
</comment>
<evidence type="ECO:0000256" key="1">
    <source>
        <dbReference type="ARBA" id="ARBA00011955"/>
    </source>
</evidence>
<keyword evidence="7 10" id="KW-0460">Magnesium</keyword>
<keyword evidence="12" id="KW-0997">Cell inner membrane</keyword>
<dbReference type="PROSITE" id="PS51257">
    <property type="entry name" value="PROKAR_LIPOPROTEIN"/>
    <property type="match status" value="1"/>
</dbReference>
<dbReference type="PANTHER" id="PTHR30040">
    <property type="entry name" value="THIAMINE BIOSYNTHESIS LIPOPROTEIN APBE"/>
    <property type="match status" value="1"/>
</dbReference>
<name>A0A1F7FG73_UNCRA</name>
<comment type="function">
    <text evidence="12">Flavin transferase that catalyzes the transfer of the FMN moiety of FAD and its covalent binding to the hydroxyl group of a threonine residue in a target flavoprotein.</text>
</comment>
<keyword evidence="6 10" id="KW-0274">FAD</keyword>
<dbReference type="Proteomes" id="UP000179243">
    <property type="component" value="Unassembled WGS sequence"/>
</dbReference>
<dbReference type="PANTHER" id="PTHR30040:SF2">
    <property type="entry name" value="FAD:PROTEIN FMN TRANSFERASE"/>
    <property type="match status" value="1"/>
</dbReference>
<keyword evidence="5 10" id="KW-0479">Metal-binding</keyword>
<dbReference type="SUPFAM" id="SSF143631">
    <property type="entry name" value="ApbE-like"/>
    <property type="match status" value="1"/>
</dbReference>
<dbReference type="InterPro" id="IPR003374">
    <property type="entry name" value="ApbE-like_sf"/>
</dbReference>
<dbReference type="GO" id="GO:0005886">
    <property type="term" value="C:plasma membrane"/>
    <property type="evidence" value="ECO:0007669"/>
    <property type="project" value="UniProtKB-SubCell"/>
</dbReference>
<evidence type="ECO:0000256" key="12">
    <source>
        <dbReference type="RuleBase" id="RU363002"/>
    </source>
</evidence>
<evidence type="ECO:0000256" key="3">
    <source>
        <dbReference type="ARBA" id="ARBA00022630"/>
    </source>
</evidence>
<feature type="binding site" evidence="11">
    <location>
        <position position="173"/>
    </location>
    <ligand>
        <name>Mg(2+)</name>
        <dbReference type="ChEBI" id="CHEBI:18420"/>
    </ligand>
</feature>
<dbReference type="Pfam" id="PF02424">
    <property type="entry name" value="ApbE"/>
    <property type="match status" value="1"/>
</dbReference>
<evidence type="ECO:0000256" key="5">
    <source>
        <dbReference type="ARBA" id="ARBA00022723"/>
    </source>
</evidence>
<evidence type="ECO:0000256" key="11">
    <source>
        <dbReference type="PIRSR" id="PIRSR006268-2"/>
    </source>
</evidence>
<feature type="binding site" evidence="11">
    <location>
        <position position="285"/>
    </location>
    <ligand>
        <name>Mg(2+)</name>
        <dbReference type="ChEBI" id="CHEBI:18420"/>
    </ligand>
</feature>
<comment type="catalytic activity">
    <reaction evidence="9 10 12">
        <text>L-threonyl-[protein] + FAD = FMN-L-threonyl-[protein] + AMP + H(+)</text>
        <dbReference type="Rhea" id="RHEA:36847"/>
        <dbReference type="Rhea" id="RHEA-COMP:11060"/>
        <dbReference type="Rhea" id="RHEA-COMP:11061"/>
        <dbReference type="ChEBI" id="CHEBI:15378"/>
        <dbReference type="ChEBI" id="CHEBI:30013"/>
        <dbReference type="ChEBI" id="CHEBI:57692"/>
        <dbReference type="ChEBI" id="CHEBI:74257"/>
        <dbReference type="ChEBI" id="CHEBI:456215"/>
        <dbReference type="EC" id="2.7.1.180"/>
    </reaction>
</comment>
<proteinExistence type="inferred from homology"/>
<dbReference type="InterPro" id="IPR024932">
    <property type="entry name" value="ApbE"/>
</dbReference>
<comment type="subcellular location">
    <subcellularLocation>
        <location evidence="12">Cell inner membrane</location>
        <topology evidence="12">Lipid-anchor</topology>
        <orientation evidence="12">Periplasmic side</orientation>
    </subcellularLocation>
</comment>
<evidence type="ECO:0000313" key="14">
    <source>
        <dbReference type="Proteomes" id="UP000179243"/>
    </source>
</evidence>
<dbReference type="PIRSF" id="PIRSF006268">
    <property type="entry name" value="ApbE"/>
    <property type="match status" value="1"/>
</dbReference>
<dbReference type="GO" id="GO:0046872">
    <property type="term" value="F:metal ion binding"/>
    <property type="evidence" value="ECO:0007669"/>
    <property type="project" value="UniProtKB-UniRule"/>
</dbReference>
<evidence type="ECO:0000256" key="9">
    <source>
        <dbReference type="ARBA" id="ARBA00048540"/>
    </source>
</evidence>
<organism evidence="13 14">
    <name type="scientific">Candidatus Raymondbacteria bacterium RIFOXYD12_FULL_49_13</name>
    <dbReference type="NCBI Taxonomy" id="1817890"/>
    <lineage>
        <taxon>Bacteria</taxon>
        <taxon>Raymondiibacteriota</taxon>
    </lineage>
</organism>
<dbReference type="GO" id="GO:0016740">
    <property type="term" value="F:transferase activity"/>
    <property type="evidence" value="ECO:0007669"/>
    <property type="project" value="UniProtKB-UniRule"/>
</dbReference>
<dbReference type="EMBL" id="MFYX01000050">
    <property type="protein sequence ID" value="OGK05709.1"/>
    <property type="molecule type" value="Genomic_DNA"/>
</dbReference>
<evidence type="ECO:0000256" key="6">
    <source>
        <dbReference type="ARBA" id="ARBA00022827"/>
    </source>
</evidence>
<comment type="caution">
    <text evidence="13">The sequence shown here is derived from an EMBL/GenBank/DDBJ whole genome shotgun (WGS) entry which is preliminary data.</text>
</comment>
<accession>A0A1F7FG73</accession>
<sequence length="324" mass="35688">MRLLAGRWTMIFCLGLLLFSCSQGLKRHKQHFFAMDTMVEVVLYAPSTKAANHAMDALAQEAKRIEQLFGAHVAGSAVWQINHRTNKQWIQTLPEVVALVQQALDIGSETKGIFDCTIGPVKWLWGFGADLTPARPADPLINQALTHVNFRNVSVRKDTLFFADTAIRIDLGGIAKGYALKKMAEIAKAQGISSFMINAGGDIVCGDPKPGNEEWVIGIRHPRNQDSVIATVRLSNTSIVTSGDYERFFLDGKTRYHHIFDIATGYPAQGTISATVICKDPIRADAFSTAIFIRNELAGLVEAAMTVDDTLGVRVFGDFSRYKQ</sequence>
<comment type="similarity">
    <text evidence="10 12">Belongs to the ApbE family.</text>
</comment>
<keyword evidence="12" id="KW-0449">Lipoprotein</keyword>
<keyword evidence="12" id="KW-0472">Membrane</keyword>